<dbReference type="NCBIfam" id="TIGR01084">
    <property type="entry name" value="mutY"/>
    <property type="match status" value="1"/>
</dbReference>
<dbReference type="PANTHER" id="PTHR42944:SF1">
    <property type="entry name" value="ADENINE DNA GLYCOSYLASE"/>
    <property type="match status" value="1"/>
</dbReference>
<evidence type="ECO:0000259" key="15">
    <source>
        <dbReference type="SMART" id="SM00478"/>
    </source>
</evidence>
<dbReference type="InterPro" id="IPR003651">
    <property type="entry name" value="Endonuclease3_FeS-loop_motif"/>
</dbReference>
<comment type="catalytic activity">
    <reaction evidence="1 14">
        <text>Hydrolyzes free adenine bases from 7,8-dihydro-8-oxoguanine:adenine mismatched double-stranded DNA, leaving an apurinic site.</text>
        <dbReference type="EC" id="3.2.2.31"/>
    </reaction>
</comment>
<dbReference type="AlphaFoldDB" id="A0A429ZLB5"/>
<dbReference type="InterPro" id="IPR029119">
    <property type="entry name" value="MutY_C"/>
</dbReference>
<keyword evidence="9" id="KW-0378">Hydrolase</keyword>
<reference evidence="16 17" key="1">
    <citation type="submission" date="2017-05" db="EMBL/GenBank/DDBJ databases">
        <title>Vagococcus spp. assemblies.</title>
        <authorList>
            <person name="Gulvik C.A."/>
        </authorList>
    </citation>
    <scope>NUCLEOTIDE SEQUENCE [LARGE SCALE GENOMIC DNA]</scope>
    <source>
        <strain evidence="16 17">NCFB 2777</strain>
    </source>
</reference>
<evidence type="ECO:0000313" key="17">
    <source>
        <dbReference type="Proteomes" id="UP000287239"/>
    </source>
</evidence>
<name>A0A429ZLB5_9ENTE</name>
<dbReference type="Pfam" id="PF14815">
    <property type="entry name" value="NUDIX_4"/>
    <property type="match status" value="1"/>
</dbReference>
<dbReference type="Pfam" id="PF10576">
    <property type="entry name" value="EndIII_4Fe-2S"/>
    <property type="match status" value="1"/>
</dbReference>
<evidence type="ECO:0000256" key="7">
    <source>
        <dbReference type="ARBA" id="ARBA00022723"/>
    </source>
</evidence>
<dbReference type="OrthoDB" id="9802365at2"/>
<keyword evidence="10 14" id="KW-0408">Iron</keyword>
<dbReference type="Gene3D" id="1.10.340.30">
    <property type="entry name" value="Hypothetical protein, domain 2"/>
    <property type="match status" value="1"/>
</dbReference>
<evidence type="ECO:0000256" key="5">
    <source>
        <dbReference type="ARBA" id="ARBA00022023"/>
    </source>
</evidence>
<keyword evidence="8 14" id="KW-0227">DNA damage</keyword>
<dbReference type="FunFam" id="1.10.340.30:FF:000002">
    <property type="entry name" value="Adenine DNA glycosylase"/>
    <property type="match status" value="1"/>
</dbReference>
<dbReference type="GeneID" id="98568620"/>
<sequence length="401" mass="46429">MSNEYLEALVANWDEQKISEFQTEFLAWYDRERRLLPWRESNNPYYIWVSEIMLQQTQVVTVIPYFHRFMEWFPTIADLADAPEEKILKAWEGLGYYSRVRNMQIAAQQIMTEFNGEMPQTISEISTLKGIGPYTAGAIGSIAFGLPEPAIDGNVMRVFSRLFEISDDIAKASSRKTFDFVVRKLISHEDPSSFNQAIMDLGSGTCTPTSPKCEECPLKSYCLSFENQRMTDFPVKSKKAKSKPLYYLANVIQNQEGAFLLEQRPSQGLLANLWTFPLSEVPVEEYQGIKENWLSYQESQANQLSLDLVAEEDAQLITWAKNHVMSQEVIWQKQPVGEITHIFSHLKWHVMPVYGKVAESQEINISPRQKWVNVSDFEKYPFPKPQQKLVQLLENYQYLKE</sequence>
<comment type="similarity">
    <text evidence="3 14">Belongs to the Nth/MutY family.</text>
</comment>
<evidence type="ECO:0000256" key="9">
    <source>
        <dbReference type="ARBA" id="ARBA00022801"/>
    </source>
</evidence>
<evidence type="ECO:0000256" key="11">
    <source>
        <dbReference type="ARBA" id="ARBA00023014"/>
    </source>
</evidence>
<dbReference type="CDD" id="cd03431">
    <property type="entry name" value="NUDIX_DNA_Glycosylase_C-MutY"/>
    <property type="match status" value="1"/>
</dbReference>
<organism evidence="16 17">
    <name type="scientific">Vagococcus salmoninarum</name>
    <dbReference type="NCBI Taxonomy" id="2739"/>
    <lineage>
        <taxon>Bacteria</taxon>
        <taxon>Bacillati</taxon>
        <taxon>Bacillota</taxon>
        <taxon>Bacilli</taxon>
        <taxon>Lactobacillales</taxon>
        <taxon>Enterococcaceae</taxon>
        <taxon>Vagococcus</taxon>
    </lineage>
</organism>
<evidence type="ECO:0000256" key="8">
    <source>
        <dbReference type="ARBA" id="ARBA00022763"/>
    </source>
</evidence>
<dbReference type="InterPro" id="IPR011257">
    <property type="entry name" value="DNA_glycosylase"/>
</dbReference>
<dbReference type="Pfam" id="PF00633">
    <property type="entry name" value="HHH"/>
    <property type="match status" value="1"/>
</dbReference>
<dbReference type="GO" id="GO:0034039">
    <property type="term" value="F:8-oxo-7,8-dihydroguanine DNA N-glycosylase activity"/>
    <property type="evidence" value="ECO:0007669"/>
    <property type="project" value="TreeGrafter"/>
</dbReference>
<dbReference type="GO" id="GO:0006284">
    <property type="term" value="P:base-excision repair"/>
    <property type="evidence" value="ECO:0007669"/>
    <property type="project" value="UniProtKB-UniRule"/>
</dbReference>
<dbReference type="Pfam" id="PF00730">
    <property type="entry name" value="HhH-GPD"/>
    <property type="match status" value="1"/>
</dbReference>
<proteinExistence type="inferred from homology"/>
<dbReference type="InterPro" id="IPR000445">
    <property type="entry name" value="HhH_motif"/>
</dbReference>
<dbReference type="InterPro" id="IPR003265">
    <property type="entry name" value="HhH-GPD_domain"/>
</dbReference>
<keyword evidence="13 14" id="KW-0326">Glycosidase</keyword>
<evidence type="ECO:0000256" key="2">
    <source>
        <dbReference type="ARBA" id="ARBA00002933"/>
    </source>
</evidence>
<dbReference type="InterPro" id="IPR005760">
    <property type="entry name" value="A/G_AdeGlyc_MutY"/>
</dbReference>
<feature type="domain" description="HhH-GPD" evidence="15">
    <location>
        <begin position="53"/>
        <end position="204"/>
    </location>
</feature>
<dbReference type="PROSITE" id="PS00764">
    <property type="entry name" value="ENDONUCLEASE_III_1"/>
    <property type="match status" value="1"/>
</dbReference>
<protein>
    <recommendedName>
        <fullName evidence="5 14">Adenine DNA glycosylase</fullName>
        <ecNumber evidence="4 14">3.2.2.31</ecNumber>
    </recommendedName>
</protein>
<dbReference type="RefSeq" id="WP_126780518.1">
    <property type="nucleotide sequence ID" value="NZ_NGJU01000014.1"/>
</dbReference>
<evidence type="ECO:0000256" key="10">
    <source>
        <dbReference type="ARBA" id="ARBA00023004"/>
    </source>
</evidence>
<dbReference type="EC" id="3.2.2.31" evidence="4 14"/>
<dbReference type="GO" id="GO:0035485">
    <property type="term" value="F:adenine/guanine mispair binding"/>
    <property type="evidence" value="ECO:0007669"/>
    <property type="project" value="TreeGrafter"/>
</dbReference>
<dbReference type="GO" id="GO:0032357">
    <property type="term" value="F:oxidized purine DNA binding"/>
    <property type="evidence" value="ECO:0007669"/>
    <property type="project" value="TreeGrafter"/>
</dbReference>
<dbReference type="Proteomes" id="UP000287239">
    <property type="component" value="Unassembled WGS sequence"/>
</dbReference>
<dbReference type="GO" id="GO:0006298">
    <property type="term" value="P:mismatch repair"/>
    <property type="evidence" value="ECO:0007669"/>
    <property type="project" value="TreeGrafter"/>
</dbReference>
<dbReference type="Gene3D" id="3.90.79.10">
    <property type="entry name" value="Nucleoside Triphosphate Pyrophosphohydrolase"/>
    <property type="match status" value="1"/>
</dbReference>
<evidence type="ECO:0000256" key="3">
    <source>
        <dbReference type="ARBA" id="ARBA00008343"/>
    </source>
</evidence>
<evidence type="ECO:0000256" key="4">
    <source>
        <dbReference type="ARBA" id="ARBA00012045"/>
    </source>
</evidence>
<dbReference type="InterPro" id="IPR015797">
    <property type="entry name" value="NUDIX_hydrolase-like_dom_sf"/>
</dbReference>
<keyword evidence="11" id="KW-0411">Iron-sulfur</keyword>
<accession>A0A429ZLB5</accession>
<keyword evidence="7" id="KW-0479">Metal-binding</keyword>
<comment type="function">
    <text evidence="2">Adenine glycosylase active on G-A mispairs. MutY also corrects error-prone DNA synthesis past GO lesions which are due to the oxidatively damaged form of guanine: 7,8-dihydro-8-oxoguanine (8-oxo-dGTP).</text>
</comment>
<keyword evidence="12" id="KW-0234">DNA repair</keyword>
<evidence type="ECO:0000313" key="16">
    <source>
        <dbReference type="EMBL" id="RST94492.1"/>
    </source>
</evidence>
<dbReference type="GO" id="GO:0046872">
    <property type="term" value="F:metal ion binding"/>
    <property type="evidence" value="ECO:0007669"/>
    <property type="project" value="UniProtKB-UniRule"/>
</dbReference>
<dbReference type="SUPFAM" id="SSF48150">
    <property type="entry name" value="DNA-glycosylase"/>
    <property type="match status" value="1"/>
</dbReference>
<dbReference type="SMART" id="SM00525">
    <property type="entry name" value="FES"/>
    <property type="match status" value="1"/>
</dbReference>
<dbReference type="Gene3D" id="1.10.1670.10">
    <property type="entry name" value="Helix-hairpin-Helix base-excision DNA repair enzymes (C-terminal)"/>
    <property type="match status" value="1"/>
</dbReference>
<dbReference type="CDD" id="cd00056">
    <property type="entry name" value="ENDO3c"/>
    <property type="match status" value="1"/>
</dbReference>
<dbReference type="GO" id="GO:0051539">
    <property type="term" value="F:4 iron, 4 sulfur cluster binding"/>
    <property type="evidence" value="ECO:0007669"/>
    <property type="project" value="UniProtKB-UniRule"/>
</dbReference>
<dbReference type="InterPro" id="IPR004035">
    <property type="entry name" value="Endouclease-III_FeS-bd_BS"/>
</dbReference>
<gene>
    <name evidence="16" type="ORF">CBF35_09575</name>
</gene>
<keyword evidence="17" id="KW-1185">Reference proteome</keyword>
<evidence type="ECO:0000256" key="14">
    <source>
        <dbReference type="RuleBase" id="RU365096"/>
    </source>
</evidence>
<dbReference type="SUPFAM" id="SSF55811">
    <property type="entry name" value="Nudix"/>
    <property type="match status" value="1"/>
</dbReference>
<evidence type="ECO:0000256" key="6">
    <source>
        <dbReference type="ARBA" id="ARBA00022485"/>
    </source>
</evidence>
<dbReference type="InterPro" id="IPR023170">
    <property type="entry name" value="HhH_base_excis_C"/>
</dbReference>
<keyword evidence="6" id="KW-0004">4Fe-4S</keyword>
<evidence type="ECO:0000256" key="12">
    <source>
        <dbReference type="ARBA" id="ARBA00023204"/>
    </source>
</evidence>
<evidence type="ECO:0000256" key="1">
    <source>
        <dbReference type="ARBA" id="ARBA00000843"/>
    </source>
</evidence>
<dbReference type="InterPro" id="IPR044298">
    <property type="entry name" value="MIG/MutY"/>
</dbReference>
<comment type="caution">
    <text evidence="16">The sequence shown here is derived from an EMBL/GenBank/DDBJ whole genome shotgun (WGS) entry which is preliminary data.</text>
</comment>
<dbReference type="PANTHER" id="PTHR42944">
    <property type="entry name" value="ADENINE DNA GLYCOSYLASE"/>
    <property type="match status" value="1"/>
</dbReference>
<comment type="cofactor">
    <cofactor evidence="14">
        <name>[4Fe-4S] cluster</name>
        <dbReference type="ChEBI" id="CHEBI:49883"/>
    </cofactor>
    <text evidence="14">Binds 1 [4Fe-4S] cluster.</text>
</comment>
<dbReference type="SMART" id="SM00478">
    <property type="entry name" value="ENDO3c"/>
    <property type="match status" value="1"/>
</dbReference>
<dbReference type="GO" id="GO:0000701">
    <property type="term" value="F:purine-specific mismatch base pair DNA N-glycosylase activity"/>
    <property type="evidence" value="ECO:0007669"/>
    <property type="project" value="UniProtKB-EC"/>
</dbReference>
<evidence type="ECO:0000256" key="13">
    <source>
        <dbReference type="ARBA" id="ARBA00023295"/>
    </source>
</evidence>
<dbReference type="EMBL" id="NGJU01000014">
    <property type="protein sequence ID" value="RST94492.1"/>
    <property type="molecule type" value="Genomic_DNA"/>
</dbReference>